<accession>A0ABU6R2L8</accession>
<proteinExistence type="predicted"/>
<keyword evidence="2" id="KW-1185">Reference proteome</keyword>
<dbReference type="EMBL" id="JASCZI010030211">
    <property type="protein sequence ID" value="MED6118343.1"/>
    <property type="molecule type" value="Genomic_DNA"/>
</dbReference>
<protein>
    <submittedName>
        <fullName evidence="1">Uncharacterized protein</fullName>
    </submittedName>
</protein>
<name>A0ABU6R2L8_9FABA</name>
<dbReference type="Proteomes" id="UP001341840">
    <property type="component" value="Unassembled WGS sequence"/>
</dbReference>
<comment type="caution">
    <text evidence="1">The sequence shown here is derived from an EMBL/GenBank/DDBJ whole genome shotgun (WGS) entry which is preliminary data.</text>
</comment>
<gene>
    <name evidence="1" type="ORF">PIB30_001569</name>
</gene>
<sequence length="145" mass="16714">MAAEENTAGNNSRQWALLGDDILNIITHRFDDIYDYARFGAVCKPWLSFSHRFYNQKKHLFRANHQLPLLVVPMEGHQQIRDNKSAEIELLLINPFASKSEKSLIRLPPFLCHRTVPKMDEFGVSKAVLSKDPNEFSNDFEVIVT</sequence>
<evidence type="ECO:0000313" key="2">
    <source>
        <dbReference type="Proteomes" id="UP001341840"/>
    </source>
</evidence>
<organism evidence="1 2">
    <name type="scientific">Stylosanthes scabra</name>
    <dbReference type="NCBI Taxonomy" id="79078"/>
    <lineage>
        <taxon>Eukaryota</taxon>
        <taxon>Viridiplantae</taxon>
        <taxon>Streptophyta</taxon>
        <taxon>Embryophyta</taxon>
        <taxon>Tracheophyta</taxon>
        <taxon>Spermatophyta</taxon>
        <taxon>Magnoliopsida</taxon>
        <taxon>eudicotyledons</taxon>
        <taxon>Gunneridae</taxon>
        <taxon>Pentapetalae</taxon>
        <taxon>rosids</taxon>
        <taxon>fabids</taxon>
        <taxon>Fabales</taxon>
        <taxon>Fabaceae</taxon>
        <taxon>Papilionoideae</taxon>
        <taxon>50 kb inversion clade</taxon>
        <taxon>dalbergioids sensu lato</taxon>
        <taxon>Dalbergieae</taxon>
        <taxon>Pterocarpus clade</taxon>
        <taxon>Stylosanthes</taxon>
    </lineage>
</organism>
<reference evidence="1 2" key="1">
    <citation type="journal article" date="2023" name="Plants (Basel)">
        <title>Bridging the Gap: Combining Genomics and Transcriptomics Approaches to Understand Stylosanthes scabra, an Orphan Legume from the Brazilian Caatinga.</title>
        <authorList>
            <person name="Ferreira-Neto J.R.C."/>
            <person name="da Silva M.D."/>
            <person name="Binneck E."/>
            <person name="de Melo N.F."/>
            <person name="da Silva R.H."/>
            <person name="de Melo A.L.T.M."/>
            <person name="Pandolfi V."/>
            <person name="Bustamante F.O."/>
            <person name="Brasileiro-Vidal A.C."/>
            <person name="Benko-Iseppon A.M."/>
        </authorList>
    </citation>
    <scope>NUCLEOTIDE SEQUENCE [LARGE SCALE GENOMIC DNA]</scope>
    <source>
        <tissue evidence="1">Leaves</tissue>
    </source>
</reference>
<evidence type="ECO:0000313" key="1">
    <source>
        <dbReference type="EMBL" id="MED6118343.1"/>
    </source>
</evidence>